<sequence>EWLRQLSEVQLQAMTATSKTGAVLTGVKGGLQDAHLLHTPPFDLLEALPDNVGHLGAFSPG</sequence>
<organism evidence="1 2">
    <name type="scientific">Sparus aurata</name>
    <name type="common">Gilthead sea bream</name>
    <dbReference type="NCBI Taxonomy" id="8175"/>
    <lineage>
        <taxon>Eukaryota</taxon>
        <taxon>Metazoa</taxon>
        <taxon>Chordata</taxon>
        <taxon>Craniata</taxon>
        <taxon>Vertebrata</taxon>
        <taxon>Euteleostomi</taxon>
        <taxon>Actinopterygii</taxon>
        <taxon>Neopterygii</taxon>
        <taxon>Teleostei</taxon>
        <taxon>Neoteleostei</taxon>
        <taxon>Acanthomorphata</taxon>
        <taxon>Eupercaria</taxon>
        <taxon>Spariformes</taxon>
        <taxon>Sparidae</taxon>
        <taxon>Sparus</taxon>
    </lineage>
</organism>
<evidence type="ECO:0000313" key="1">
    <source>
        <dbReference type="Ensembl" id="ENSSAUP00010017205.1"/>
    </source>
</evidence>
<reference evidence="1" key="3">
    <citation type="submission" date="2025-09" db="UniProtKB">
        <authorList>
            <consortium name="Ensembl"/>
        </authorList>
    </citation>
    <scope>IDENTIFICATION</scope>
</reference>
<dbReference type="Proteomes" id="UP000472265">
    <property type="component" value="Chromosome 12"/>
</dbReference>
<proteinExistence type="predicted"/>
<evidence type="ECO:0000313" key="2">
    <source>
        <dbReference type="Proteomes" id="UP000472265"/>
    </source>
</evidence>
<name>A0A671UX83_SPAAU</name>
<reference evidence="1" key="2">
    <citation type="submission" date="2025-08" db="UniProtKB">
        <authorList>
            <consortium name="Ensembl"/>
        </authorList>
    </citation>
    <scope>IDENTIFICATION</scope>
</reference>
<dbReference type="InParanoid" id="A0A671UX83"/>
<protein>
    <submittedName>
        <fullName evidence="1">Uncharacterized protein</fullName>
    </submittedName>
</protein>
<dbReference type="AlphaFoldDB" id="A0A671UX83"/>
<keyword evidence="2" id="KW-1185">Reference proteome</keyword>
<dbReference type="Ensembl" id="ENSSAUT00010018206.1">
    <property type="protein sequence ID" value="ENSSAUP00010017205.1"/>
    <property type="gene ID" value="ENSSAUG00010007899.1"/>
</dbReference>
<accession>A0A671UX83</accession>
<reference evidence="1" key="1">
    <citation type="submission" date="2021-04" db="EMBL/GenBank/DDBJ databases">
        <authorList>
            <consortium name="Wellcome Sanger Institute Data Sharing"/>
        </authorList>
    </citation>
    <scope>NUCLEOTIDE SEQUENCE [LARGE SCALE GENOMIC DNA]</scope>
</reference>